<evidence type="ECO:0000313" key="2">
    <source>
        <dbReference type="EMBL" id="MBB3956427.1"/>
    </source>
</evidence>
<gene>
    <name evidence="2" type="ORF">GGR38_003390</name>
</gene>
<dbReference type="EMBL" id="JACIDX010000013">
    <property type="protein sequence ID" value="MBB3956427.1"/>
    <property type="molecule type" value="Genomic_DNA"/>
</dbReference>
<sequence length="123" mass="13636">MAGMGNRHERAVHALLESGRAASVRGRLYAVPDPAGWYPALVPGAGVVRGRVYRAGPRFNARALARMDAYEGPEYRRGRMKLGAITAYAYVWRGALPRGARRIACGDFRAWLLAHRRRRAFAA</sequence>
<name>A0A7W6G8W0_9SPHN</name>
<dbReference type="Pfam" id="PF06094">
    <property type="entry name" value="GGACT"/>
    <property type="match status" value="1"/>
</dbReference>
<dbReference type="SUPFAM" id="SSF110857">
    <property type="entry name" value="Gamma-glutamyl cyclotransferase-like"/>
    <property type="match status" value="1"/>
</dbReference>
<dbReference type="AlphaFoldDB" id="A0A7W6G8W0"/>
<keyword evidence="2" id="KW-0808">Transferase</keyword>
<keyword evidence="3" id="KW-1185">Reference proteome</keyword>
<feature type="domain" description="Gamma-glutamylcyclotransferase AIG2-like" evidence="1">
    <location>
        <begin position="2"/>
        <end position="109"/>
    </location>
</feature>
<comment type="caution">
    <text evidence="2">The sequence shown here is derived from an EMBL/GenBank/DDBJ whole genome shotgun (WGS) entry which is preliminary data.</text>
</comment>
<evidence type="ECO:0000313" key="3">
    <source>
        <dbReference type="Proteomes" id="UP000548867"/>
    </source>
</evidence>
<accession>A0A7W6G8W0</accession>
<protein>
    <submittedName>
        <fullName evidence="2">Gamma-glutamylcyclotransferase (GGCT)/AIG2-like uncharacterized protein YtfP</fullName>
    </submittedName>
</protein>
<proteinExistence type="predicted"/>
<organism evidence="2 3">
    <name type="scientific">Novosphingobium sediminicola</name>
    <dbReference type="NCBI Taxonomy" id="563162"/>
    <lineage>
        <taxon>Bacteria</taxon>
        <taxon>Pseudomonadati</taxon>
        <taxon>Pseudomonadota</taxon>
        <taxon>Alphaproteobacteria</taxon>
        <taxon>Sphingomonadales</taxon>
        <taxon>Sphingomonadaceae</taxon>
        <taxon>Novosphingobium</taxon>
    </lineage>
</organism>
<dbReference type="Gene3D" id="3.10.490.10">
    <property type="entry name" value="Gamma-glutamyl cyclotransferase-like"/>
    <property type="match status" value="1"/>
</dbReference>
<dbReference type="CDD" id="cd06661">
    <property type="entry name" value="GGCT_like"/>
    <property type="match status" value="1"/>
</dbReference>
<dbReference type="InterPro" id="IPR013024">
    <property type="entry name" value="GGCT-like"/>
</dbReference>
<dbReference type="GO" id="GO:0016740">
    <property type="term" value="F:transferase activity"/>
    <property type="evidence" value="ECO:0007669"/>
    <property type="project" value="UniProtKB-KW"/>
</dbReference>
<evidence type="ECO:0000259" key="1">
    <source>
        <dbReference type="Pfam" id="PF06094"/>
    </source>
</evidence>
<dbReference type="Proteomes" id="UP000548867">
    <property type="component" value="Unassembled WGS sequence"/>
</dbReference>
<dbReference type="InterPro" id="IPR036568">
    <property type="entry name" value="GGCT-like_sf"/>
</dbReference>
<dbReference type="InterPro" id="IPR009288">
    <property type="entry name" value="AIG2-like_dom"/>
</dbReference>
<reference evidence="2 3" key="1">
    <citation type="submission" date="2020-08" db="EMBL/GenBank/DDBJ databases">
        <title>Genomic Encyclopedia of Type Strains, Phase IV (KMG-IV): sequencing the most valuable type-strain genomes for metagenomic binning, comparative biology and taxonomic classification.</title>
        <authorList>
            <person name="Goeker M."/>
        </authorList>
    </citation>
    <scope>NUCLEOTIDE SEQUENCE [LARGE SCALE GENOMIC DNA]</scope>
    <source>
        <strain evidence="2 3">DSM 27057</strain>
    </source>
</reference>